<keyword evidence="2 3" id="KW-0539">Nucleus</keyword>
<organism evidence="5 6">
    <name type="scientific">Mixia osmundae (strain CBS 9802 / IAM 14324 / JCM 22182 / KY 12970)</name>
    <dbReference type="NCBI Taxonomy" id="764103"/>
    <lineage>
        <taxon>Eukaryota</taxon>
        <taxon>Fungi</taxon>
        <taxon>Dikarya</taxon>
        <taxon>Basidiomycota</taxon>
        <taxon>Pucciniomycotina</taxon>
        <taxon>Mixiomycetes</taxon>
        <taxon>Mixiales</taxon>
        <taxon>Mixiaceae</taxon>
        <taxon>Mixia</taxon>
    </lineage>
</organism>
<keyword evidence="6" id="KW-1185">Reference proteome</keyword>
<evidence type="ECO:0000256" key="1">
    <source>
        <dbReference type="ARBA" id="ARBA00006199"/>
    </source>
</evidence>
<dbReference type="GO" id="GO:0070628">
    <property type="term" value="F:proteasome binding"/>
    <property type="evidence" value="ECO:0007669"/>
    <property type="project" value="TreeGrafter"/>
</dbReference>
<dbReference type="Gene3D" id="1.20.58.1590">
    <property type="entry name" value="Tethering factor for nuclear proteasome Cut8/Sts1"/>
    <property type="match status" value="1"/>
</dbReference>
<feature type="compositionally biased region" description="Polar residues" evidence="4">
    <location>
        <begin position="105"/>
        <end position="119"/>
    </location>
</feature>
<feature type="compositionally biased region" description="Low complexity" evidence="4">
    <location>
        <begin position="10"/>
        <end position="35"/>
    </location>
</feature>
<dbReference type="OrthoDB" id="10061064at2759"/>
<dbReference type="HOGENOM" id="CLU_589501_0_0_1"/>
<gene>
    <name evidence="5" type="primary">Mo00362</name>
    <name evidence="5" type="ORF">E5Q_00362</name>
</gene>
<dbReference type="Pfam" id="PF08559">
    <property type="entry name" value="Cut8"/>
    <property type="match status" value="1"/>
</dbReference>
<evidence type="ECO:0000256" key="4">
    <source>
        <dbReference type="SAM" id="MobiDB-lite"/>
    </source>
</evidence>
<feature type="region of interest" description="Disordered" evidence="4">
    <location>
        <begin position="90"/>
        <end position="200"/>
    </location>
</feature>
<comment type="similarity">
    <text evidence="1 3">Belongs to the cut8/STS1 family.</text>
</comment>
<keyword evidence="3" id="KW-0813">Transport</keyword>
<dbReference type="OMA" id="NHQIPFN"/>
<dbReference type="AlphaFoldDB" id="G7DT06"/>
<sequence length="518" mass="56395">MEVDRHRSPSRPSTPSNNAGASMSARPSRSNSASSHTNNGSLPFGSLPTAPRQLGFGFGMAAPSHPPGTPIASTSGSFGLQALRYPALGVSNTFVQARQRRPSETRSTVSRPSRPQASEDNARRRKRSETPLSEPEEDEDEEQDGRTYRSVSYASVKGTSKRLRRDHDPMPSESTISLDTESATSLVPQQSSPVVASPPKADDLRDALLSHFASSSLGTQPASATIEQSLASAGSSDATVQDLSTSLQSLTKPALLRVLEQLIKQQPQLSVVVSSLLPFPTIESVQASLDDLERAVASAIPLSFAKGKQRSHDRSTSTSRTTNGIRDDYIWSRVRTSLEAYIVEVARLLDTFFPAIPNDDSEAWSPRITQAIAQHPSTQFGFLYSLTLSVRKLEAVLPVSQAQASSSRGATQDPLSRRLLPDLFAHWRNFECRIGQQVNEQGKLLAASIIQTWFRQLDHLASSRIPSLLALDGLQGDALGEVTLTQQTMQDLQRDFVRDIGWTIGVRAPADMRTTQEL</sequence>
<dbReference type="InterPro" id="IPR013868">
    <property type="entry name" value="Cut8/Sts1_fam"/>
</dbReference>
<reference evidence="5 6" key="1">
    <citation type="journal article" date="2011" name="J. Gen. Appl. Microbiol.">
        <title>Draft genome sequencing of the enigmatic basidiomycete Mixia osmundae.</title>
        <authorList>
            <person name="Nishida H."/>
            <person name="Nagatsuka Y."/>
            <person name="Sugiyama J."/>
        </authorList>
    </citation>
    <scope>NUCLEOTIDE SEQUENCE [LARGE SCALE GENOMIC DNA]</scope>
    <source>
        <strain evidence="6">CBS 9802 / IAM 14324 / JCM 22182 / KY 12970</strain>
    </source>
</reference>
<comment type="caution">
    <text evidence="5">The sequence shown here is derived from an EMBL/GenBank/DDBJ whole genome shotgun (WGS) entry which is preliminary data.</text>
</comment>
<dbReference type="GO" id="GO:0071630">
    <property type="term" value="P:nuclear protein quality control by the ubiquitin-proteasome system"/>
    <property type="evidence" value="ECO:0007669"/>
    <property type="project" value="UniProtKB-UniRule"/>
</dbReference>
<evidence type="ECO:0000313" key="5">
    <source>
        <dbReference type="EMBL" id="GAA93716.1"/>
    </source>
</evidence>
<evidence type="ECO:0000256" key="3">
    <source>
        <dbReference type="RuleBase" id="RU368013"/>
    </source>
</evidence>
<evidence type="ECO:0000256" key="2">
    <source>
        <dbReference type="ARBA" id="ARBA00023242"/>
    </source>
</evidence>
<dbReference type="PANTHER" id="PTHR28032:SF1">
    <property type="entry name" value="FI02826P"/>
    <property type="match status" value="1"/>
</dbReference>
<feature type="region of interest" description="Disordered" evidence="4">
    <location>
        <begin position="1"/>
        <end position="76"/>
    </location>
</feature>
<protein>
    <recommendedName>
        <fullName evidence="3">Tethering factor for nuclear proteasome STS1</fullName>
    </recommendedName>
</protein>
<keyword evidence="3" id="KW-0963">Cytoplasm</keyword>
<comment type="subcellular location">
    <subcellularLocation>
        <location evidence="3">Cytoplasm</location>
    </subcellularLocation>
    <subcellularLocation>
        <location evidence="3">Nucleus</location>
    </subcellularLocation>
</comment>
<dbReference type="RefSeq" id="XP_014566154.1">
    <property type="nucleotide sequence ID" value="XM_014710668.1"/>
</dbReference>
<feature type="compositionally biased region" description="Low complexity" evidence="4">
    <location>
        <begin position="185"/>
        <end position="199"/>
    </location>
</feature>
<dbReference type="EMBL" id="BABT02000023">
    <property type="protein sequence ID" value="GAA93716.1"/>
    <property type="molecule type" value="Genomic_DNA"/>
</dbReference>
<dbReference type="GO" id="GO:0015031">
    <property type="term" value="P:protein transport"/>
    <property type="evidence" value="ECO:0007669"/>
    <property type="project" value="UniProtKB-UniRule"/>
</dbReference>
<dbReference type="eggNOG" id="ENOG502S6VH">
    <property type="taxonomic scope" value="Eukaryota"/>
</dbReference>
<dbReference type="InParanoid" id="G7DT06"/>
<feature type="compositionally biased region" description="Polar residues" evidence="4">
    <location>
        <begin position="172"/>
        <end position="184"/>
    </location>
</feature>
<feature type="compositionally biased region" description="Acidic residues" evidence="4">
    <location>
        <begin position="134"/>
        <end position="143"/>
    </location>
</feature>
<dbReference type="GO" id="GO:0005737">
    <property type="term" value="C:cytoplasm"/>
    <property type="evidence" value="ECO:0007669"/>
    <property type="project" value="UniProtKB-SubCell"/>
</dbReference>
<proteinExistence type="inferred from homology"/>
<name>G7DT06_MIXOS</name>
<dbReference type="Proteomes" id="UP000009131">
    <property type="component" value="Unassembled WGS sequence"/>
</dbReference>
<dbReference type="PANTHER" id="PTHR28032">
    <property type="entry name" value="FI02826P"/>
    <property type="match status" value="1"/>
</dbReference>
<comment type="subunit">
    <text evidence="3">Binds the proteasome.</text>
</comment>
<dbReference type="InterPro" id="IPR038422">
    <property type="entry name" value="Cut8/Sts1_sf"/>
</dbReference>
<keyword evidence="3" id="KW-0653">Protein transport</keyword>
<dbReference type="GO" id="GO:0031144">
    <property type="term" value="P:proteasome localization"/>
    <property type="evidence" value="ECO:0007669"/>
    <property type="project" value="UniProtKB-UniRule"/>
</dbReference>
<evidence type="ECO:0000313" key="6">
    <source>
        <dbReference type="Proteomes" id="UP000009131"/>
    </source>
</evidence>
<reference evidence="5 6" key="2">
    <citation type="journal article" date="2012" name="Open Biol.">
        <title>Characteristics of nucleosomes and linker DNA regions on the genome of the basidiomycete Mixia osmundae revealed by mono- and dinucleosome mapping.</title>
        <authorList>
            <person name="Nishida H."/>
            <person name="Kondo S."/>
            <person name="Matsumoto T."/>
            <person name="Suzuki Y."/>
            <person name="Yoshikawa H."/>
            <person name="Taylor T.D."/>
            <person name="Sugiyama J."/>
        </authorList>
    </citation>
    <scope>NUCLEOTIDE SEQUENCE [LARGE SCALE GENOMIC DNA]</scope>
    <source>
        <strain evidence="6">CBS 9802 / IAM 14324 / JCM 22182 / KY 12970</strain>
    </source>
</reference>
<comment type="function">
    <text evidence="3">Involved in ubiquitin-mediated protein degradation. Regulatory factor in the ubiquitin/proteasome pathway that controls the turnover of proteasome substrates. Targets proteasomes to the nucleus and facilitates the degradation of nuclear proteins.</text>
</comment>
<accession>G7DT06</accession>
<dbReference type="STRING" id="764103.G7DT06"/>
<dbReference type="GO" id="GO:0031965">
    <property type="term" value="C:nuclear membrane"/>
    <property type="evidence" value="ECO:0007669"/>
    <property type="project" value="TreeGrafter"/>
</dbReference>